<dbReference type="KEGG" id="stp:Strop_0365"/>
<dbReference type="eggNOG" id="COG4627">
    <property type="taxonomic scope" value="Bacteria"/>
</dbReference>
<dbReference type="Gene3D" id="3.40.50.150">
    <property type="entry name" value="Vaccinia Virus protein VP39"/>
    <property type="match status" value="1"/>
</dbReference>
<dbReference type="EMBL" id="CP000667">
    <property type="protein sequence ID" value="ABP52850.1"/>
    <property type="molecule type" value="Genomic_DNA"/>
</dbReference>
<dbReference type="AlphaFoldDB" id="A4X1V0"/>
<dbReference type="GO" id="GO:0008757">
    <property type="term" value="F:S-adenosylmethionine-dependent methyltransferase activity"/>
    <property type="evidence" value="ECO:0007669"/>
    <property type="project" value="InterPro"/>
</dbReference>
<evidence type="ECO:0000313" key="3">
    <source>
        <dbReference type="Proteomes" id="UP000000235"/>
    </source>
</evidence>
<proteinExistence type="predicted"/>
<reference evidence="3" key="1">
    <citation type="journal article" date="2007" name="Proc. Natl. Acad. Sci. U.S.A.">
        <title>Genome sequencing reveals complex secondary metabolome in the marine actinomycete Salinispora tropica.</title>
        <authorList>
            <person name="Udwary D.W."/>
            <person name="Zeigler L."/>
            <person name="Asolkar R.N."/>
            <person name="Singan V."/>
            <person name="Lapidus A."/>
            <person name="Fenical W."/>
            <person name="Jensen P.R."/>
            <person name="Moore B.S."/>
        </authorList>
    </citation>
    <scope>NUCLEOTIDE SEQUENCE [LARGE SCALE GENOMIC DNA]</scope>
    <source>
        <strain evidence="3">ATCC BAA-916 / DSM 44818 / CNB-440</strain>
    </source>
</reference>
<dbReference type="Pfam" id="PF08241">
    <property type="entry name" value="Methyltransf_11"/>
    <property type="match status" value="1"/>
</dbReference>
<dbReference type="STRING" id="369723.Strop_0365"/>
<sequence length="243" mass="26470">MAMVALTLTPPSAQRLRAVDEFLADAWADQARHDSRLRDLAVEVDFDRGVAHLTGEVDEPGDLRLVRDRVGQLAGVLAVWARVRVGGRDPVVVDLGCGGTKQWPDNLGLDIYPAVGVDAVADLSRSLPLADNSVDVFFAVHILEHLIDFLPLVDEAHRVLRPGGVLHVMSPWWGHVNAVADPTHVRLLDIQTIKGICLQRPPDAPRWYPLHAGCDGASIFADLTLLPPDAPVPTQAHLARFFA</sequence>
<dbReference type="CDD" id="cd02440">
    <property type="entry name" value="AdoMet_MTases"/>
    <property type="match status" value="1"/>
</dbReference>
<name>A4X1V0_SALTO</name>
<evidence type="ECO:0000313" key="2">
    <source>
        <dbReference type="EMBL" id="ABP52850.1"/>
    </source>
</evidence>
<evidence type="ECO:0000259" key="1">
    <source>
        <dbReference type="Pfam" id="PF08241"/>
    </source>
</evidence>
<dbReference type="SUPFAM" id="SSF53335">
    <property type="entry name" value="S-adenosyl-L-methionine-dependent methyltransferases"/>
    <property type="match status" value="1"/>
</dbReference>
<keyword evidence="3" id="KW-1185">Reference proteome</keyword>
<keyword evidence="2" id="KW-0489">Methyltransferase</keyword>
<dbReference type="Proteomes" id="UP000000235">
    <property type="component" value="Chromosome"/>
</dbReference>
<dbReference type="HOGENOM" id="CLU_104148_0_0_11"/>
<feature type="domain" description="Methyltransferase type 11" evidence="1">
    <location>
        <begin position="120"/>
        <end position="166"/>
    </location>
</feature>
<protein>
    <submittedName>
        <fullName evidence="2">Methyltransferase type 11</fullName>
    </submittedName>
</protein>
<dbReference type="InterPro" id="IPR029063">
    <property type="entry name" value="SAM-dependent_MTases_sf"/>
</dbReference>
<keyword evidence="2" id="KW-0808">Transferase</keyword>
<dbReference type="InterPro" id="IPR013216">
    <property type="entry name" value="Methyltransf_11"/>
</dbReference>
<accession>A4X1V0</accession>
<gene>
    <name evidence="2" type="ordered locus">Strop_0365</name>
</gene>
<dbReference type="GO" id="GO:0032259">
    <property type="term" value="P:methylation"/>
    <property type="evidence" value="ECO:0007669"/>
    <property type="project" value="UniProtKB-KW"/>
</dbReference>
<organism evidence="2 3">
    <name type="scientific">Salinispora tropica (strain ATCC BAA-916 / DSM 44818 / JCM 13857 / NBRC 105044 / CNB-440)</name>
    <dbReference type="NCBI Taxonomy" id="369723"/>
    <lineage>
        <taxon>Bacteria</taxon>
        <taxon>Bacillati</taxon>
        <taxon>Actinomycetota</taxon>
        <taxon>Actinomycetes</taxon>
        <taxon>Micromonosporales</taxon>
        <taxon>Micromonosporaceae</taxon>
        <taxon>Salinispora</taxon>
    </lineage>
</organism>